<protein>
    <submittedName>
        <fullName evidence="2">Uncharacterized protein</fullName>
    </submittedName>
</protein>
<evidence type="ECO:0000256" key="1">
    <source>
        <dbReference type="SAM" id="Phobius"/>
    </source>
</evidence>
<dbReference type="RefSeq" id="WP_008507270.1">
    <property type="nucleotide sequence ID" value="NZ_CM001403.1"/>
</dbReference>
<keyword evidence="1" id="KW-0812">Transmembrane</keyword>
<evidence type="ECO:0000313" key="2">
    <source>
        <dbReference type="EMBL" id="EHQ27008.1"/>
    </source>
</evidence>
<keyword evidence="3" id="KW-1185">Reference proteome</keyword>
<name>H1YAG5_9SPHI</name>
<keyword evidence="1" id="KW-0472">Membrane</keyword>
<dbReference type="AlphaFoldDB" id="H1YAG5"/>
<keyword evidence="1" id="KW-1133">Transmembrane helix</keyword>
<accession>H1YAG5</accession>
<sequence>MKNIFKRRAVPSVDTPRSALELFINDRLKAFAGWLNVKAEDVSSQVKVMIIAVFFLIPGAYFFYLIVGGKKGGTYKDQVPKHQAIRPAEIGPDTLRINKKSVNKN</sequence>
<dbReference type="HOGENOM" id="CLU_2233494_0_0_10"/>
<feature type="transmembrane region" description="Helical" evidence="1">
    <location>
        <begin position="48"/>
        <end position="67"/>
    </location>
</feature>
<proteinExistence type="predicted"/>
<gene>
    <name evidence="2" type="ORF">Mucpa_2899</name>
</gene>
<dbReference type="STRING" id="714943.Mucpa_2899"/>
<dbReference type="Proteomes" id="UP000002774">
    <property type="component" value="Chromosome"/>
</dbReference>
<organism evidence="2 3">
    <name type="scientific">Mucilaginibacter paludis DSM 18603</name>
    <dbReference type="NCBI Taxonomy" id="714943"/>
    <lineage>
        <taxon>Bacteria</taxon>
        <taxon>Pseudomonadati</taxon>
        <taxon>Bacteroidota</taxon>
        <taxon>Sphingobacteriia</taxon>
        <taxon>Sphingobacteriales</taxon>
        <taxon>Sphingobacteriaceae</taxon>
        <taxon>Mucilaginibacter</taxon>
    </lineage>
</organism>
<dbReference type="EMBL" id="CM001403">
    <property type="protein sequence ID" value="EHQ27008.1"/>
    <property type="molecule type" value="Genomic_DNA"/>
</dbReference>
<evidence type="ECO:0000313" key="3">
    <source>
        <dbReference type="Proteomes" id="UP000002774"/>
    </source>
</evidence>
<reference evidence="2" key="1">
    <citation type="submission" date="2011-09" db="EMBL/GenBank/DDBJ databases">
        <title>The permanent draft genome of Mucilaginibacter paludis DSM 18603.</title>
        <authorList>
            <consortium name="US DOE Joint Genome Institute (JGI-PGF)"/>
            <person name="Lucas S."/>
            <person name="Han J."/>
            <person name="Lapidus A."/>
            <person name="Bruce D."/>
            <person name="Goodwin L."/>
            <person name="Pitluck S."/>
            <person name="Peters L."/>
            <person name="Kyrpides N."/>
            <person name="Mavromatis K."/>
            <person name="Ivanova N."/>
            <person name="Mikhailova N."/>
            <person name="Held B."/>
            <person name="Detter J.C."/>
            <person name="Tapia R."/>
            <person name="Han C."/>
            <person name="Land M."/>
            <person name="Hauser L."/>
            <person name="Markowitz V."/>
            <person name="Cheng J.-F."/>
            <person name="Hugenholtz P."/>
            <person name="Woyke T."/>
            <person name="Wu D."/>
            <person name="Tindall B."/>
            <person name="Brambilla E."/>
            <person name="Klenk H.-P."/>
            <person name="Eisen J.A."/>
        </authorList>
    </citation>
    <scope>NUCLEOTIDE SEQUENCE [LARGE SCALE GENOMIC DNA]</scope>
    <source>
        <strain evidence="2">DSM 18603</strain>
    </source>
</reference>